<proteinExistence type="predicted"/>
<dbReference type="Proteomes" id="UP000277424">
    <property type="component" value="Unassembled WGS sequence"/>
</dbReference>
<dbReference type="InterPro" id="IPR000524">
    <property type="entry name" value="Tscrpt_reg_HTH_GntR"/>
</dbReference>
<dbReference type="RefSeq" id="WP_008944551.1">
    <property type="nucleotide sequence ID" value="NZ_RBIG01000002.1"/>
</dbReference>
<dbReference type="PANTHER" id="PTHR43537:SF34">
    <property type="entry name" value="PYRUVATE DEHYDROGENASE COMPLEX REPRESSOR"/>
    <property type="match status" value="1"/>
</dbReference>
<dbReference type="PROSITE" id="PS50949">
    <property type="entry name" value="HTH_GNTR"/>
    <property type="match status" value="1"/>
</dbReference>
<dbReference type="Gene3D" id="1.10.10.10">
    <property type="entry name" value="Winged helix-like DNA-binding domain superfamily/Winged helix DNA-binding domain"/>
    <property type="match status" value="1"/>
</dbReference>
<sequence>MQPSDERFQELPRQRVADRIAAELRRLIAVGELGPGERLPGERQLAEMMNVSRVSVRAALQQLKAQGLVDAVQGGGTRVLSSVRHLDLPLTELVKENVTSLHDLMEIRGALEVWAARRAALHATPDQVAELASILDSMADSCRVRTYKASDDLRFHLVIARATASCVYMHMLETLRDIMVEMLAFHRYELLASERDDLALLEQHRAIYEAVRDRDPDQAARAMEAHLGWILGHYEKERRRRDIEQAAE</sequence>
<dbReference type="Gene3D" id="1.20.120.530">
    <property type="entry name" value="GntR ligand-binding domain-like"/>
    <property type="match status" value="1"/>
</dbReference>
<dbReference type="PANTHER" id="PTHR43537">
    <property type="entry name" value="TRANSCRIPTIONAL REGULATOR, GNTR FAMILY"/>
    <property type="match status" value="1"/>
</dbReference>
<comment type="caution">
    <text evidence="8">The sequence shown here is derived from an EMBL/GenBank/DDBJ whole genome shotgun (WGS) entry which is preliminary data.</text>
</comment>
<dbReference type="CDD" id="cd07377">
    <property type="entry name" value="WHTH_GntR"/>
    <property type="match status" value="1"/>
</dbReference>
<evidence type="ECO:0000256" key="1">
    <source>
        <dbReference type="ARBA" id="ARBA00022491"/>
    </source>
</evidence>
<dbReference type="AlphaFoldDB" id="A0A420WG86"/>
<keyword evidence="1" id="KW-0678">Repressor</keyword>
<evidence type="ECO:0000256" key="4">
    <source>
        <dbReference type="ARBA" id="ARBA00023163"/>
    </source>
</evidence>
<keyword evidence="3 8" id="KW-0238">DNA-binding</keyword>
<accession>A0A420WG86</accession>
<protein>
    <recommendedName>
        <fullName evidence="6">Pyruvate dehydrogenase complex repressor</fullName>
    </recommendedName>
</protein>
<dbReference type="OrthoDB" id="9805385at2"/>
<evidence type="ECO:0000256" key="5">
    <source>
        <dbReference type="ARBA" id="ARBA00037357"/>
    </source>
</evidence>
<evidence type="ECO:0000259" key="7">
    <source>
        <dbReference type="PROSITE" id="PS50949"/>
    </source>
</evidence>
<dbReference type="InterPro" id="IPR011711">
    <property type="entry name" value="GntR_C"/>
</dbReference>
<evidence type="ECO:0000313" key="9">
    <source>
        <dbReference type="Proteomes" id="UP000277424"/>
    </source>
</evidence>
<keyword evidence="2" id="KW-0805">Transcription regulation</keyword>
<reference evidence="8 9" key="1">
    <citation type="submission" date="2018-10" db="EMBL/GenBank/DDBJ databases">
        <title>Comparative analysis of microorganisms from saline springs in Andes Mountain Range, Colombia.</title>
        <authorList>
            <person name="Rubin E."/>
        </authorList>
    </citation>
    <scope>NUCLEOTIDE SEQUENCE [LARGE SCALE GENOMIC DNA]</scope>
    <source>
        <strain evidence="8 9">USBA 36</strain>
    </source>
</reference>
<dbReference type="SUPFAM" id="SSF48008">
    <property type="entry name" value="GntR ligand-binding domain-like"/>
    <property type="match status" value="1"/>
</dbReference>
<dbReference type="GO" id="GO:0003700">
    <property type="term" value="F:DNA-binding transcription factor activity"/>
    <property type="evidence" value="ECO:0007669"/>
    <property type="project" value="InterPro"/>
</dbReference>
<evidence type="ECO:0000256" key="6">
    <source>
        <dbReference type="ARBA" id="ARBA00039592"/>
    </source>
</evidence>
<gene>
    <name evidence="8" type="ORF">BCL74_1944</name>
</gene>
<keyword evidence="4" id="KW-0804">Transcription</keyword>
<comment type="function">
    <text evidence="5">Transcriptional repressor for the pyruvate dehydrogenase complex genes aceEF and lpd.</text>
</comment>
<dbReference type="InterPro" id="IPR036388">
    <property type="entry name" value="WH-like_DNA-bd_sf"/>
</dbReference>
<name>A0A420WG86_9PROT</name>
<evidence type="ECO:0000256" key="2">
    <source>
        <dbReference type="ARBA" id="ARBA00023015"/>
    </source>
</evidence>
<dbReference type="Pfam" id="PF00392">
    <property type="entry name" value="GntR"/>
    <property type="match status" value="1"/>
</dbReference>
<dbReference type="SMART" id="SM00345">
    <property type="entry name" value="HTH_GNTR"/>
    <property type="match status" value="1"/>
</dbReference>
<dbReference type="Pfam" id="PF07729">
    <property type="entry name" value="FCD"/>
    <property type="match status" value="1"/>
</dbReference>
<dbReference type="InterPro" id="IPR008920">
    <property type="entry name" value="TF_FadR/GntR_C"/>
</dbReference>
<dbReference type="EMBL" id="RBIG01000002">
    <property type="protein sequence ID" value="RKQ70008.1"/>
    <property type="molecule type" value="Genomic_DNA"/>
</dbReference>
<dbReference type="GO" id="GO:0003677">
    <property type="term" value="F:DNA binding"/>
    <property type="evidence" value="ECO:0007669"/>
    <property type="project" value="UniProtKB-KW"/>
</dbReference>
<evidence type="ECO:0000256" key="3">
    <source>
        <dbReference type="ARBA" id="ARBA00023125"/>
    </source>
</evidence>
<dbReference type="SMART" id="SM00895">
    <property type="entry name" value="FCD"/>
    <property type="match status" value="1"/>
</dbReference>
<evidence type="ECO:0000313" key="8">
    <source>
        <dbReference type="EMBL" id="RKQ70008.1"/>
    </source>
</evidence>
<dbReference type="InterPro" id="IPR036390">
    <property type="entry name" value="WH_DNA-bd_sf"/>
</dbReference>
<feature type="domain" description="HTH gntR-type" evidence="7">
    <location>
        <begin position="14"/>
        <end position="82"/>
    </location>
</feature>
<organism evidence="8 9">
    <name type="scientific">Oceanibaculum indicum</name>
    <dbReference type="NCBI Taxonomy" id="526216"/>
    <lineage>
        <taxon>Bacteria</taxon>
        <taxon>Pseudomonadati</taxon>
        <taxon>Pseudomonadota</taxon>
        <taxon>Alphaproteobacteria</taxon>
        <taxon>Rhodospirillales</taxon>
        <taxon>Oceanibaculaceae</taxon>
        <taxon>Oceanibaculum</taxon>
    </lineage>
</organism>
<dbReference type="SUPFAM" id="SSF46785">
    <property type="entry name" value="Winged helix' DNA-binding domain"/>
    <property type="match status" value="1"/>
</dbReference>
<dbReference type="PRINTS" id="PR00035">
    <property type="entry name" value="HTHGNTR"/>
</dbReference>